<keyword evidence="3" id="KW-0378">Hydrolase</keyword>
<feature type="domain" description="Helicase C-terminal" evidence="13">
    <location>
        <begin position="385"/>
        <end position="546"/>
    </location>
</feature>
<dbReference type="InterPro" id="IPR001650">
    <property type="entry name" value="Helicase_C-like"/>
</dbReference>
<dbReference type="SUPFAM" id="SSF52540">
    <property type="entry name" value="P-loop containing nucleoside triphosphate hydrolases"/>
    <property type="match status" value="1"/>
</dbReference>
<gene>
    <name evidence="16" type="primary">LOC100372046</name>
</gene>
<dbReference type="CDD" id="cd17957">
    <property type="entry name" value="DEADc_DDX52"/>
    <property type="match status" value="1"/>
</dbReference>
<dbReference type="InterPro" id="IPR027417">
    <property type="entry name" value="P-loop_NTPase"/>
</dbReference>
<evidence type="ECO:0000259" key="13">
    <source>
        <dbReference type="PROSITE" id="PS51194"/>
    </source>
</evidence>
<dbReference type="PANTHER" id="PTHR47959">
    <property type="entry name" value="ATP-DEPENDENT RNA HELICASE RHLE-RELATED"/>
    <property type="match status" value="1"/>
</dbReference>
<dbReference type="InterPro" id="IPR011545">
    <property type="entry name" value="DEAD/DEAH_box_helicase_dom"/>
</dbReference>
<keyword evidence="4" id="KW-0347">Helicase</keyword>
<dbReference type="PROSITE" id="PS51194">
    <property type="entry name" value="HELICASE_CTER"/>
    <property type="match status" value="1"/>
</dbReference>
<dbReference type="PANTHER" id="PTHR47959:SF15">
    <property type="entry name" value="RNA HELICASE"/>
    <property type="match status" value="1"/>
</dbReference>
<feature type="domain" description="DEAD-box RNA helicase Q" evidence="14">
    <location>
        <begin position="165"/>
        <end position="193"/>
    </location>
</feature>
<feature type="compositionally biased region" description="Polar residues" evidence="11">
    <location>
        <begin position="92"/>
        <end position="104"/>
    </location>
</feature>
<dbReference type="SMART" id="SM00490">
    <property type="entry name" value="HELICc"/>
    <property type="match status" value="1"/>
</dbReference>
<dbReference type="RefSeq" id="XP_002741008.2">
    <property type="nucleotide sequence ID" value="XM_002740962.2"/>
</dbReference>
<evidence type="ECO:0000256" key="5">
    <source>
        <dbReference type="ARBA" id="ARBA00022840"/>
    </source>
</evidence>
<evidence type="ECO:0000256" key="2">
    <source>
        <dbReference type="ARBA" id="ARBA00022741"/>
    </source>
</evidence>
<keyword evidence="6" id="KW-0694">RNA-binding</keyword>
<evidence type="ECO:0000256" key="7">
    <source>
        <dbReference type="ARBA" id="ARBA00024355"/>
    </source>
</evidence>
<dbReference type="PROSITE" id="PS51195">
    <property type="entry name" value="Q_MOTIF"/>
    <property type="match status" value="1"/>
</dbReference>
<dbReference type="Pfam" id="PF00270">
    <property type="entry name" value="DEAD"/>
    <property type="match status" value="1"/>
</dbReference>
<feature type="region of interest" description="Disordered" evidence="11">
    <location>
        <begin position="591"/>
        <end position="677"/>
    </location>
</feature>
<dbReference type="Pfam" id="PF00271">
    <property type="entry name" value="Helicase_C"/>
    <property type="match status" value="1"/>
</dbReference>
<dbReference type="GeneID" id="100372046"/>
<evidence type="ECO:0000256" key="10">
    <source>
        <dbReference type="PROSITE-ProRule" id="PRU00552"/>
    </source>
</evidence>
<feature type="region of interest" description="Disordered" evidence="11">
    <location>
        <begin position="82"/>
        <end position="104"/>
    </location>
</feature>
<keyword evidence="15" id="KW-1185">Reference proteome</keyword>
<dbReference type="InterPro" id="IPR044764">
    <property type="entry name" value="DDX52/Rok1_DEADc"/>
</dbReference>
<proteinExistence type="inferred from homology"/>
<evidence type="ECO:0000259" key="12">
    <source>
        <dbReference type="PROSITE" id="PS51192"/>
    </source>
</evidence>
<dbReference type="InterPro" id="IPR014014">
    <property type="entry name" value="RNA_helicase_DEAD_Q_motif"/>
</dbReference>
<feature type="short sequence motif" description="Q motif" evidence="10">
    <location>
        <begin position="165"/>
        <end position="193"/>
    </location>
</feature>
<comment type="catalytic activity">
    <reaction evidence="9">
        <text>ATP + H2O = ADP + phosphate + H(+)</text>
        <dbReference type="Rhea" id="RHEA:13065"/>
        <dbReference type="ChEBI" id="CHEBI:15377"/>
        <dbReference type="ChEBI" id="CHEBI:15378"/>
        <dbReference type="ChEBI" id="CHEBI:30616"/>
        <dbReference type="ChEBI" id="CHEBI:43474"/>
        <dbReference type="ChEBI" id="CHEBI:456216"/>
        <dbReference type="EC" id="3.6.4.13"/>
    </reaction>
</comment>
<dbReference type="InterPro" id="IPR050079">
    <property type="entry name" value="DEAD_box_RNA_helicase"/>
</dbReference>
<evidence type="ECO:0000256" key="1">
    <source>
        <dbReference type="ARBA" id="ARBA00012552"/>
    </source>
</evidence>
<feature type="compositionally biased region" description="Basic and acidic residues" evidence="11">
    <location>
        <begin position="629"/>
        <end position="646"/>
    </location>
</feature>
<comment type="similarity">
    <text evidence="7">Belongs to the DEAD box helicase family. DDX52/ROK1 subfamily.</text>
</comment>
<evidence type="ECO:0000256" key="6">
    <source>
        <dbReference type="ARBA" id="ARBA00022884"/>
    </source>
</evidence>
<dbReference type="PROSITE" id="PS51192">
    <property type="entry name" value="HELICASE_ATP_BIND_1"/>
    <property type="match status" value="1"/>
</dbReference>
<dbReference type="CDD" id="cd18787">
    <property type="entry name" value="SF2_C_DEAD"/>
    <property type="match status" value="1"/>
</dbReference>
<dbReference type="Gene3D" id="3.40.50.300">
    <property type="entry name" value="P-loop containing nucleotide triphosphate hydrolases"/>
    <property type="match status" value="2"/>
</dbReference>
<feature type="domain" description="Helicase ATP-binding" evidence="12">
    <location>
        <begin position="196"/>
        <end position="374"/>
    </location>
</feature>
<keyword evidence="5" id="KW-0067">ATP-binding</keyword>
<evidence type="ECO:0000256" key="9">
    <source>
        <dbReference type="ARBA" id="ARBA00047984"/>
    </source>
</evidence>
<evidence type="ECO:0000256" key="4">
    <source>
        <dbReference type="ARBA" id="ARBA00022806"/>
    </source>
</evidence>
<dbReference type="Proteomes" id="UP000694865">
    <property type="component" value="Unplaced"/>
</dbReference>
<feature type="compositionally biased region" description="Basic and acidic residues" evidence="11">
    <location>
        <begin position="612"/>
        <end position="623"/>
    </location>
</feature>
<sequence length="677" mass="77680">MDLFRKLGSGAKFDLRRFQKDAERFQLVKPAEDKKFKTDLLKALDFFGTSAIKHGDVNSELAAENSPERPKRKIIEEAHVERKKKKKKTITESHSGAENTENFSAANLDDVQLLSSWKPENKEEKKMNPKKIEQIRREKVNAFRKKHKIHISGTDIPDPIDSFQQLKQEYKINSTILKNVEDVGYQSPTPIQMQTLPLMLHRREVLACAPTGSGKTAAFIIPVLHHLKEPRKQGFRAVVVSPTRELAQQTYREFCRLAEGRSFRIHIIDKTSQAAKKFGPQSSQKFDILVTTPNRLVYMLNQHPPALNLTNVEWLIVDESDKLFEEGKQGFREQLALIYKACDSMQVRRAMFSATFAYDVEQWCKLNLDNVASVTIGQRNAAVDTIEQELLFVGQEYGKLLAIRDIIRKGVQPPMLVFVQSKERAKELFLELIYDGINVDVIHADRTQTQRDNVVRSFRAGKIWILICTELMGRGIDFKGVNLVVNYDFPSSAVSYIHRIGRTGRAGRAGRAVTFFTHDDVTNLRSIANVMREAGCPVPDYMLELPKPSKKTRKQLAKHEVKRETIRTLPTDILQRTKRKKKFIKMIKQRRDEDRSVVNENEKKVKIKTRRKSNEKPVKETADGGHVTEPNKVKEKNSKTDTRTETISKTATLNVKQVHRKEKSVTKKSTQKTKKNL</sequence>
<keyword evidence="2" id="KW-0547">Nucleotide-binding</keyword>
<reference evidence="16" key="1">
    <citation type="submission" date="2025-08" db="UniProtKB">
        <authorList>
            <consortium name="RefSeq"/>
        </authorList>
    </citation>
    <scope>IDENTIFICATION</scope>
    <source>
        <tissue evidence="16">Testes</tissue>
    </source>
</reference>
<organism evidence="15 16">
    <name type="scientific">Saccoglossus kowalevskii</name>
    <name type="common">Acorn worm</name>
    <dbReference type="NCBI Taxonomy" id="10224"/>
    <lineage>
        <taxon>Eukaryota</taxon>
        <taxon>Metazoa</taxon>
        <taxon>Hemichordata</taxon>
        <taxon>Enteropneusta</taxon>
        <taxon>Harrimaniidae</taxon>
        <taxon>Saccoglossus</taxon>
    </lineage>
</organism>
<evidence type="ECO:0000313" key="16">
    <source>
        <dbReference type="RefSeq" id="XP_002741008.2"/>
    </source>
</evidence>
<evidence type="ECO:0000313" key="15">
    <source>
        <dbReference type="Proteomes" id="UP000694865"/>
    </source>
</evidence>
<dbReference type="InterPro" id="IPR014001">
    <property type="entry name" value="Helicase_ATP-bd"/>
</dbReference>
<evidence type="ECO:0000256" key="11">
    <source>
        <dbReference type="SAM" id="MobiDB-lite"/>
    </source>
</evidence>
<accession>A0ABM0GZR7</accession>
<evidence type="ECO:0000256" key="3">
    <source>
        <dbReference type="ARBA" id="ARBA00022801"/>
    </source>
</evidence>
<protein>
    <recommendedName>
        <fullName evidence="8">Probable ATP-dependent RNA helicase DDX52</fullName>
        <ecNumber evidence="1">3.6.4.13</ecNumber>
    </recommendedName>
</protein>
<feature type="compositionally biased region" description="Basic and acidic residues" evidence="11">
    <location>
        <begin position="591"/>
        <end position="604"/>
    </location>
</feature>
<name>A0ABM0GZR7_SACKO</name>
<evidence type="ECO:0000259" key="14">
    <source>
        <dbReference type="PROSITE" id="PS51195"/>
    </source>
</evidence>
<dbReference type="EC" id="3.6.4.13" evidence="1"/>
<evidence type="ECO:0000256" key="8">
    <source>
        <dbReference type="ARBA" id="ARBA00044533"/>
    </source>
</evidence>
<dbReference type="SMART" id="SM00487">
    <property type="entry name" value="DEXDc"/>
    <property type="match status" value="1"/>
</dbReference>